<evidence type="ECO:0008006" key="4">
    <source>
        <dbReference type="Google" id="ProtNLM"/>
    </source>
</evidence>
<keyword evidence="3" id="KW-1185">Reference proteome</keyword>
<dbReference type="Proteomes" id="UP000236654">
    <property type="component" value="Unassembled WGS sequence"/>
</dbReference>
<comment type="caution">
    <text evidence="2">The sequence shown here is derived from an EMBL/GenBank/DDBJ whole genome shotgun (WGS) entry which is preliminary data.</text>
</comment>
<dbReference type="EMBL" id="PJNI01000009">
    <property type="protein sequence ID" value="PKR80581.1"/>
    <property type="molecule type" value="Genomic_DNA"/>
</dbReference>
<evidence type="ECO:0000313" key="3">
    <source>
        <dbReference type="Proteomes" id="UP000236654"/>
    </source>
</evidence>
<feature type="signal peptide" evidence="1">
    <location>
        <begin position="1"/>
        <end position="18"/>
    </location>
</feature>
<organism evidence="2 3">
    <name type="scientific">Brumimicrobium salinarum</name>
    <dbReference type="NCBI Taxonomy" id="2058658"/>
    <lineage>
        <taxon>Bacteria</taxon>
        <taxon>Pseudomonadati</taxon>
        <taxon>Bacteroidota</taxon>
        <taxon>Flavobacteriia</taxon>
        <taxon>Flavobacteriales</taxon>
        <taxon>Crocinitomicaceae</taxon>
        <taxon>Brumimicrobium</taxon>
    </lineage>
</organism>
<name>A0A2I0R1W6_9FLAO</name>
<feature type="chain" id="PRO_5014161227" description="Outer membrane protein beta-barrel domain-containing protein" evidence="1">
    <location>
        <begin position="19"/>
        <end position="225"/>
    </location>
</feature>
<reference evidence="2 3" key="1">
    <citation type="submission" date="2017-12" db="EMBL/GenBank/DDBJ databases">
        <title>The draft genome sequence of Brumimicrobium saltpan LHR20.</title>
        <authorList>
            <person name="Do Z.-J."/>
            <person name="Luo H.-R."/>
        </authorList>
    </citation>
    <scope>NUCLEOTIDE SEQUENCE [LARGE SCALE GENOMIC DNA]</scope>
    <source>
        <strain evidence="2 3">LHR20</strain>
    </source>
</reference>
<dbReference type="AlphaFoldDB" id="A0A2I0R1W6"/>
<keyword evidence="1" id="KW-0732">Signal</keyword>
<evidence type="ECO:0000256" key="1">
    <source>
        <dbReference type="SAM" id="SignalP"/>
    </source>
</evidence>
<sequence>MKRYLLLLFLFFTPLTYAQRDNGIIIGIYKNKINYNDGVSPFSILETIFGNENYFNNYGLNIGYQFNENLDLLLDASFMNLGGGIPYGENENDQNMKTIKMGIDFNYRIIKSSKISPKLGLKCGFFPFSDLEGKITENTFVKSNSSGLYYDTRFMSWDFYSTLDLLASFKFNHLTLDIGANLDYLRFSAYKFYSDAHKENRLNLGITFGLSYFLPFNTSPKTETP</sequence>
<gene>
    <name evidence="2" type="ORF">CW751_09410</name>
</gene>
<protein>
    <recommendedName>
        <fullName evidence="4">Outer membrane protein beta-barrel domain-containing protein</fullName>
    </recommendedName>
</protein>
<evidence type="ECO:0000313" key="2">
    <source>
        <dbReference type="EMBL" id="PKR80581.1"/>
    </source>
</evidence>
<proteinExistence type="predicted"/>
<accession>A0A2I0R1W6</accession>
<dbReference type="RefSeq" id="WP_101334751.1">
    <property type="nucleotide sequence ID" value="NZ_PJNI01000009.1"/>
</dbReference>